<proteinExistence type="predicted"/>
<name>A0A1N6FK77_9GAMM</name>
<dbReference type="AlphaFoldDB" id="A0A1N6FK77"/>
<evidence type="ECO:0000313" key="4">
    <source>
        <dbReference type="Proteomes" id="UP000198461"/>
    </source>
</evidence>
<dbReference type="Proteomes" id="UP000198461">
    <property type="component" value="Unassembled WGS sequence"/>
</dbReference>
<keyword evidence="4" id="KW-1185">Reference proteome</keyword>
<dbReference type="NCBIfam" id="NF038402">
    <property type="entry name" value="TroA_like"/>
    <property type="match status" value="1"/>
</dbReference>
<reference evidence="3 4" key="1">
    <citation type="submission" date="2016-11" db="EMBL/GenBank/DDBJ databases">
        <authorList>
            <person name="Jaros S."/>
            <person name="Januszkiewicz K."/>
            <person name="Wedrychowicz H."/>
        </authorList>
    </citation>
    <scope>NUCLEOTIDE SEQUENCE [LARGE SCALE GENOMIC DNA]</scope>
    <source>
        <strain evidence="3 4">DSM 17737</strain>
    </source>
</reference>
<dbReference type="Gene3D" id="3.40.50.1980">
    <property type="entry name" value="Nitrogenase molybdenum iron protein domain"/>
    <property type="match status" value="2"/>
</dbReference>
<dbReference type="STRING" id="364032.SAMN05443662_1113"/>
<dbReference type="InterPro" id="IPR054828">
    <property type="entry name" value="Vit_B12_bind_prot"/>
</dbReference>
<dbReference type="PANTHER" id="PTHR30535">
    <property type="entry name" value="VITAMIN B12-BINDING PROTEIN"/>
    <property type="match status" value="1"/>
</dbReference>
<dbReference type="SUPFAM" id="SSF53807">
    <property type="entry name" value="Helical backbone' metal receptor"/>
    <property type="match status" value="1"/>
</dbReference>
<organism evidence="3 4">
    <name type="scientific">Sulfurivirga caldicuralii</name>
    <dbReference type="NCBI Taxonomy" id="364032"/>
    <lineage>
        <taxon>Bacteria</taxon>
        <taxon>Pseudomonadati</taxon>
        <taxon>Pseudomonadota</taxon>
        <taxon>Gammaproteobacteria</taxon>
        <taxon>Thiotrichales</taxon>
        <taxon>Piscirickettsiaceae</taxon>
        <taxon>Sulfurivirga</taxon>
    </lineage>
</organism>
<evidence type="ECO:0000313" key="3">
    <source>
        <dbReference type="EMBL" id="SIN95672.1"/>
    </source>
</evidence>
<dbReference type="RefSeq" id="WP_074201442.1">
    <property type="nucleotide sequence ID" value="NZ_FSRE01000002.1"/>
</dbReference>
<evidence type="ECO:0000259" key="2">
    <source>
        <dbReference type="PROSITE" id="PS50983"/>
    </source>
</evidence>
<dbReference type="InterPro" id="IPR002491">
    <property type="entry name" value="ABC_transptr_periplasmic_BD"/>
</dbReference>
<feature type="domain" description="Fe/B12 periplasmic-binding" evidence="2">
    <location>
        <begin position="30"/>
        <end position="285"/>
    </location>
</feature>
<dbReference type="InterPro" id="IPR050902">
    <property type="entry name" value="ABC_Transporter_SBP"/>
</dbReference>
<dbReference type="Pfam" id="PF01497">
    <property type="entry name" value="Peripla_BP_2"/>
    <property type="match status" value="1"/>
</dbReference>
<dbReference type="GO" id="GO:0071281">
    <property type="term" value="P:cellular response to iron ion"/>
    <property type="evidence" value="ECO:0007669"/>
    <property type="project" value="TreeGrafter"/>
</dbReference>
<dbReference type="EMBL" id="FSRE01000002">
    <property type="protein sequence ID" value="SIN95672.1"/>
    <property type="molecule type" value="Genomic_DNA"/>
</dbReference>
<accession>A0A1N6FK77</accession>
<dbReference type="PROSITE" id="PS50983">
    <property type="entry name" value="FE_B12_PBP"/>
    <property type="match status" value="1"/>
</dbReference>
<keyword evidence="1" id="KW-0732">Signal</keyword>
<protein>
    <submittedName>
        <fullName evidence="3">Iron complex transport system substrate-binding protein</fullName>
    </submittedName>
</protein>
<dbReference type="CDD" id="cd01144">
    <property type="entry name" value="BtuF"/>
    <property type="match status" value="1"/>
</dbReference>
<gene>
    <name evidence="3" type="ORF">SAMN05443662_1113</name>
</gene>
<evidence type="ECO:0000256" key="1">
    <source>
        <dbReference type="ARBA" id="ARBA00022729"/>
    </source>
</evidence>
<dbReference type="PANTHER" id="PTHR30535:SF34">
    <property type="entry name" value="MOLYBDATE-BINDING PROTEIN MOLA"/>
    <property type="match status" value="1"/>
</dbReference>
<sequence>MIKRGVKAPLAGLFLWLLCTTAVLGAPPQRIVVLAPHAGELVCAAGGCDRIIAVVDHTDFPAQLKKLPHVGSYAAVNIERLIQLRPDLVVYWSGGLSARVLQKLRMLNLPLLDVSPKRLEDIPQIIRQLGIRLGTQAQAKNVARVLTNQLKALLHTFGRRPPIRVFYEIWEPPLMTIGHGHFIDQAIHLCGGINIYDDVSRPSITVMEESLLARNPQVVLLGGEPTLQQRWLKTWQRKRAFMDVVKRGALFPVPADLTQRPGPRLIAGTAIICHALDLARTRVFK</sequence>